<evidence type="ECO:0000313" key="3">
    <source>
        <dbReference type="Proteomes" id="UP000077266"/>
    </source>
</evidence>
<accession>A0A165LT95</accession>
<sequence>MPPALYTPHVQPALLEGASTTSYDNGPLADPLSSAVLQPPVPMDCTGPVASPCDSTPAQAASEPQPVQGYSASRSYIQFHLTNVQQPVLYELRTEGLPSSMQEHLTHLNAAQYDLSTSAISAYFPRLESLVVRNLHVDSGDKLPESLGKLFILESILVSPSDATKSRRLVETALYDVKHIYFDDYHWAFNNLVCRHPGCDNFNACRNNRHPEFVHLCYLDTLSLRALTDEDCSLIQHIIEGLAWSTYLRKHVHIVHDPATPGARDGLSGFSQHCPFYYTLHTVPTPLAIVLWELDSRGRALGVWEGTASTGELARLKEVYGTKRVQKRPKRVWTKEPETRYQAAYRRFRTSMGPLSSHDNGYWNSLHDGGLGGQAMYRLIASHESDV</sequence>
<evidence type="ECO:0000256" key="1">
    <source>
        <dbReference type="SAM" id="MobiDB-lite"/>
    </source>
</evidence>
<dbReference type="InParanoid" id="A0A165LT95"/>
<protein>
    <submittedName>
        <fullName evidence="2">Uncharacterized protein</fullName>
    </submittedName>
</protein>
<dbReference type="Proteomes" id="UP000077266">
    <property type="component" value="Unassembled WGS sequence"/>
</dbReference>
<name>A0A165LT95_EXIGL</name>
<feature type="region of interest" description="Disordered" evidence="1">
    <location>
        <begin position="46"/>
        <end position="65"/>
    </location>
</feature>
<organism evidence="2 3">
    <name type="scientific">Exidia glandulosa HHB12029</name>
    <dbReference type="NCBI Taxonomy" id="1314781"/>
    <lineage>
        <taxon>Eukaryota</taxon>
        <taxon>Fungi</taxon>
        <taxon>Dikarya</taxon>
        <taxon>Basidiomycota</taxon>
        <taxon>Agaricomycotina</taxon>
        <taxon>Agaricomycetes</taxon>
        <taxon>Auriculariales</taxon>
        <taxon>Exidiaceae</taxon>
        <taxon>Exidia</taxon>
    </lineage>
</organism>
<keyword evidence="3" id="KW-1185">Reference proteome</keyword>
<dbReference type="AlphaFoldDB" id="A0A165LT95"/>
<proteinExistence type="predicted"/>
<reference evidence="2 3" key="1">
    <citation type="journal article" date="2016" name="Mol. Biol. Evol.">
        <title>Comparative Genomics of Early-Diverging Mushroom-Forming Fungi Provides Insights into the Origins of Lignocellulose Decay Capabilities.</title>
        <authorList>
            <person name="Nagy L.G."/>
            <person name="Riley R."/>
            <person name="Tritt A."/>
            <person name="Adam C."/>
            <person name="Daum C."/>
            <person name="Floudas D."/>
            <person name="Sun H."/>
            <person name="Yadav J.S."/>
            <person name="Pangilinan J."/>
            <person name="Larsson K.H."/>
            <person name="Matsuura K."/>
            <person name="Barry K."/>
            <person name="Labutti K."/>
            <person name="Kuo R."/>
            <person name="Ohm R.A."/>
            <person name="Bhattacharya S.S."/>
            <person name="Shirouzu T."/>
            <person name="Yoshinaga Y."/>
            <person name="Martin F.M."/>
            <person name="Grigoriev I.V."/>
            <person name="Hibbett D.S."/>
        </authorList>
    </citation>
    <scope>NUCLEOTIDE SEQUENCE [LARGE SCALE GENOMIC DNA]</scope>
    <source>
        <strain evidence="2 3">HHB12029</strain>
    </source>
</reference>
<gene>
    <name evidence="2" type="ORF">EXIGLDRAFT_728318</name>
</gene>
<evidence type="ECO:0000313" key="2">
    <source>
        <dbReference type="EMBL" id="KZV98292.1"/>
    </source>
</evidence>
<dbReference type="EMBL" id="KV425920">
    <property type="protein sequence ID" value="KZV98292.1"/>
    <property type="molecule type" value="Genomic_DNA"/>
</dbReference>